<gene>
    <name evidence="1" type="ORF">LARSCL_LOCUS11682</name>
</gene>
<sequence length="72" mass="8821">MKNHHELCIHPKHILSSSLYSQLHWYHVIHALLLLFLCKSYEEFRHLSLMTVCNKIIFIFSELKNFRDIYYN</sequence>
<reference evidence="1 2" key="1">
    <citation type="submission" date="2024-04" db="EMBL/GenBank/DDBJ databases">
        <authorList>
            <person name="Rising A."/>
            <person name="Reimegard J."/>
            <person name="Sonavane S."/>
            <person name="Akerstrom W."/>
            <person name="Nylinder S."/>
            <person name="Hedman E."/>
            <person name="Kallberg Y."/>
        </authorList>
    </citation>
    <scope>NUCLEOTIDE SEQUENCE [LARGE SCALE GENOMIC DNA]</scope>
</reference>
<protein>
    <submittedName>
        <fullName evidence="1">Uncharacterized protein</fullName>
    </submittedName>
</protein>
<name>A0AAV2ACB5_9ARAC</name>
<keyword evidence="2" id="KW-1185">Reference proteome</keyword>
<evidence type="ECO:0000313" key="2">
    <source>
        <dbReference type="Proteomes" id="UP001497382"/>
    </source>
</evidence>
<dbReference type="AlphaFoldDB" id="A0AAV2ACB5"/>
<dbReference type="Proteomes" id="UP001497382">
    <property type="component" value="Unassembled WGS sequence"/>
</dbReference>
<evidence type="ECO:0000313" key="1">
    <source>
        <dbReference type="EMBL" id="CAL1281633.1"/>
    </source>
</evidence>
<comment type="caution">
    <text evidence="1">The sequence shown here is derived from an EMBL/GenBank/DDBJ whole genome shotgun (WGS) entry which is preliminary data.</text>
</comment>
<organism evidence="1 2">
    <name type="scientific">Larinioides sclopetarius</name>
    <dbReference type="NCBI Taxonomy" id="280406"/>
    <lineage>
        <taxon>Eukaryota</taxon>
        <taxon>Metazoa</taxon>
        <taxon>Ecdysozoa</taxon>
        <taxon>Arthropoda</taxon>
        <taxon>Chelicerata</taxon>
        <taxon>Arachnida</taxon>
        <taxon>Araneae</taxon>
        <taxon>Araneomorphae</taxon>
        <taxon>Entelegynae</taxon>
        <taxon>Araneoidea</taxon>
        <taxon>Araneidae</taxon>
        <taxon>Larinioides</taxon>
    </lineage>
</organism>
<accession>A0AAV2ACB5</accession>
<dbReference type="EMBL" id="CAXIEN010000147">
    <property type="protein sequence ID" value="CAL1281633.1"/>
    <property type="molecule type" value="Genomic_DNA"/>
</dbReference>
<proteinExistence type="predicted"/>